<evidence type="ECO:0000313" key="5">
    <source>
        <dbReference type="Proteomes" id="UP001201812"/>
    </source>
</evidence>
<dbReference type="Proteomes" id="UP001201812">
    <property type="component" value="Unassembled WGS sequence"/>
</dbReference>
<feature type="signal peptide" evidence="2">
    <location>
        <begin position="1"/>
        <end position="26"/>
    </location>
</feature>
<keyword evidence="1" id="KW-0812">Transmembrane</keyword>
<reference evidence="4" key="1">
    <citation type="submission" date="2022-01" db="EMBL/GenBank/DDBJ databases">
        <title>Genome Sequence Resource for Two Populations of Ditylenchus destructor, the Migratory Endoparasitic Phytonematode.</title>
        <authorList>
            <person name="Zhang H."/>
            <person name="Lin R."/>
            <person name="Xie B."/>
        </authorList>
    </citation>
    <scope>NUCLEOTIDE SEQUENCE</scope>
    <source>
        <strain evidence="4">BazhouSP</strain>
    </source>
</reference>
<organism evidence="4 5">
    <name type="scientific">Ditylenchus destructor</name>
    <dbReference type="NCBI Taxonomy" id="166010"/>
    <lineage>
        <taxon>Eukaryota</taxon>
        <taxon>Metazoa</taxon>
        <taxon>Ecdysozoa</taxon>
        <taxon>Nematoda</taxon>
        <taxon>Chromadorea</taxon>
        <taxon>Rhabditida</taxon>
        <taxon>Tylenchina</taxon>
        <taxon>Tylenchomorpha</taxon>
        <taxon>Sphaerularioidea</taxon>
        <taxon>Anguinidae</taxon>
        <taxon>Anguininae</taxon>
        <taxon>Ditylenchus</taxon>
    </lineage>
</organism>
<keyword evidence="5" id="KW-1185">Reference proteome</keyword>
<dbReference type="SUPFAM" id="SSF101576">
    <property type="entry name" value="Supernatant protein factor (SPF), C-terminal domain"/>
    <property type="match status" value="1"/>
</dbReference>
<proteinExistence type="inferred from homology"/>
<feature type="domain" description="GOLD" evidence="3">
    <location>
        <begin position="17"/>
        <end position="113"/>
    </location>
</feature>
<dbReference type="Pfam" id="PF01105">
    <property type="entry name" value="EMP24_GP25L"/>
    <property type="match status" value="1"/>
</dbReference>
<evidence type="ECO:0000256" key="2">
    <source>
        <dbReference type="SAM" id="SignalP"/>
    </source>
</evidence>
<feature type="chain" id="PRO_5042129187" evidence="2">
    <location>
        <begin position="27"/>
        <end position="145"/>
    </location>
</feature>
<keyword evidence="2" id="KW-0732">Signal</keyword>
<protein>
    <submittedName>
        <fullName evidence="4">Emp24/gp25L/p24 family/GOLD domain-containing protein</fullName>
    </submittedName>
</protein>
<keyword evidence="1" id="KW-0472">Membrane</keyword>
<comment type="caution">
    <text evidence="4">The sequence shown here is derived from an EMBL/GenBank/DDBJ whole genome shotgun (WGS) entry which is preliminary data.</text>
</comment>
<dbReference type="GO" id="GO:0016020">
    <property type="term" value="C:membrane"/>
    <property type="evidence" value="ECO:0007669"/>
    <property type="project" value="UniProtKB-SubCell"/>
</dbReference>
<evidence type="ECO:0000256" key="1">
    <source>
        <dbReference type="RuleBase" id="RU003827"/>
    </source>
</evidence>
<name>A0AAD4N4H9_9BILA</name>
<dbReference type="PROSITE" id="PS50866">
    <property type="entry name" value="GOLD"/>
    <property type="match status" value="1"/>
</dbReference>
<sequence length="145" mass="16380">MGLLRGLRLLGTALVLLSLMVESVRGGEYDLTVEIDYQVIDGGDLNINFMLILGADIIKQDNMKTDATHRIDLEKYGDNQICFDNSFSSLLVSAQLARFDWCWIRSGLYDLELVRRTFKNRKSAPSLMLQIDAQNMAKNSSLETN</sequence>
<comment type="subcellular location">
    <subcellularLocation>
        <location evidence="1">Membrane</location>
        <topology evidence="1">Single-pass type I membrane protein</topology>
    </subcellularLocation>
</comment>
<dbReference type="InterPro" id="IPR036598">
    <property type="entry name" value="GOLD_dom_sf"/>
</dbReference>
<comment type="similarity">
    <text evidence="1">Belongs to the EMP24/GP25L family.</text>
</comment>
<dbReference type="EMBL" id="JAKKPZ010000022">
    <property type="protein sequence ID" value="KAI1711328.1"/>
    <property type="molecule type" value="Genomic_DNA"/>
</dbReference>
<dbReference type="InterPro" id="IPR009038">
    <property type="entry name" value="GOLD_dom"/>
</dbReference>
<dbReference type="AlphaFoldDB" id="A0AAD4N4H9"/>
<evidence type="ECO:0000259" key="3">
    <source>
        <dbReference type="PROSITE" id="PS50866"/>
    </source>
</evidence>
<gene>
    <name evidence="4" type="ORF">DdX_10206</name>
</gene>
<accession>A0AAD4N4H9</accession>
<evidence type="ECO:0000313" key="4">
    <source>
        <dbReference type="EMBL" id="KAI1711328.1"/>
    </source>
</evidence>